<evidence type="ECO:0000313" key="3">
    <source>
        <dbReference type="EMBL" id="MCJ2179451.1"/>
    </source>
</evidence>
<proteinExistence type="predicted"/>
<evidence type="ECO:0000256" key="1">
    <source>
        <dbReference type="ARBA" id="ARBA00022801"/>
    </source>
</evidence>
<gene>
    <name evidence="3" type="ORF">MTR64_12815</name>
</gene>
<dbReference type="Pfam" id="PF00857">
    <property type="entry name" value="Isochorismatase"/>
    <property type="match status" value="1"/>
</dbReference>
<evidence type="ECO:0000313" key="4">
    <source>
        <dbReference type="Proteomes" id="UP001162880"/>
    </source>
</evidence>
<dbReference type="Proteomes" id="UP001162880">
    <property type="component" value="Unassembled WGS sequence"/>
</dbReference>
<dbReference type="SUPFAM" id="SSF52499">
    <property type="entry name" value="Isochorismatase-like hydrolases"/>
    <property type="match status" value="1"/>
</dbReference>
<dbReference type="PANTHER" id="PTHR43540:SF6">
    <property type="entry name" value="ISOCHORISMATASE-LIKE DOMAIN-CONTAINING PROTEIN"/>
    <property type="match status" value="1"/>
</dbReference>
<dbReference type="EMBL" id="JALHLE010000019">
    <property type="protein sequence ID" value="MCJ2179451.1"/>
    <property type="molecule type" value="Genomic_DNA"/>
</dbReference>
<sequence>MHPCKIPDWAIARGRGYNCFDTIDPARTALVVIDMQSVFVAEDEVFGNCNARAIVPQVNRLVRSMRDAGTHVIWTRQTVGKAPHLAMPEWQYDMTDPVVQRAVESMAVDAPAHELFPEMAVGADDFVLDKYRYGAFSCPGGALAKVLELCGVDTLVLAGTLTNVCVESTAREGNMRGYKVIVVSDACATVTDEEHLAALLNLRLNFADVKTADEVLTLV</sequence>
<dbReference type="GO" id="GO:0016787">
    <property type="term" value="F:hydrolase activity"/>
    <property type="evidence" value="ECO:0007669"/>
    <property type="project" value="UniProtKB-KW"/>
</dbReference>
<evidence type="ECO:0000259" key="2">
    <source>
        <dbReference type="Pfam" id="PF00857"/>
    </source>
</evidence>
<dbReference type="CDD" id="cd00431">
    <property type="entry name" value="cysteine_hydrolases"/>
    <property type="match status" value="1"/>
</dbReference>
<dbReference type="InterPro" id="IPR050272">
    <property type="entry name" value="Isochorismatase-like_hydrls"/>
</dbReference>
<dbReference type="Gene3D" id="3.40.50.850">
    <property type="entry name" value="Isochorismatase-like"/>
    <property type="match status" value="1"/>
</dbReference>
<feature type="domain" description="Isochorismatase-like" evidence="2">
    <location>
        <begin position="28"/>
        <end position="213"/>
    </location>
</feature>
<organism evidence="3 4">
    <name type="scientific">Novosphingobium album</name>
    <name type="common">ex Hu et al. 2023</name>
    <dbReference type="NCBI Taxonomy" id="2930093"/>
    <lineage>
        <taxon>Bacteria</taxon>
        <taxon>Pseudomonadati</taxon>
        <taxon>Pseudomonadota</taxon>
        <taxon>Alphaproteobacteria</taxon>
        <taxon>Sphingomonadales</taxon>
        <taxon>Sphingomonadaceae</taxon>
        <taxon>Novosphingobium</taxon>
    </lineage>
</organism>
<name>A0ABT0B317_9SPHN</name>
<dbReference type="InterPro" id="IPR000868">
    <property type="entry name" value="Isochorismatase-like_dom"/>
</dbReference>
<protein>
    <submittedName>
        <fullName evidence="3">Cysteine hydrolase</fullName>
    </submittedName>
</protein>
<reference evidence="3" key="1">
    <citation type="submission" date="2022-03" db="EMBL/GenBank/DDBJ databases">
        <title>Identification of a novel bacterium isolated from mangrove sediments.</title>
        <authorList>
            <person name="Pan X."/>
        </authorList>
    </citation>
    <scope>NUCLEOTIDE SEQUENCE</scope>
    <source>
        <strain evidence="3">B2580</strain>
    </source>
</reference>
<dbReference type="RefSeq" id="WP_243994440.1">
    <property type="nucleotide sequence ID" value="NZ_JALHLE010000019.1"/>
</dbReference>
<comment type="caution">
    <text evidence="3">The sequence shown here is derived from an EMBL/GenBank/DDBJ whole genome shotgun (WGS) entry which is preliminary data.</text>
</comment>
<dbReference type="InterPro" id="IPR036380">
    <property type="entry name" value="Isochorismatase-like_sf"/>
</dbReference>
<dbReference type="PANTHER" id="PTHR43540">
    <property type="entry name" value="PEROXYUREIDOACRYLATE/UREIDOACRYLATE AMIDOHYDROLASE-RELATED"/>
    <property type="match status" value="1"/>
</dbReference>
<keyword evidence="4" id="KW-1185">Reference proteome</keyword>
<accession>A0ABT0B317</accession>
<keyword evidence="1 3" id="KW-0378">Hydrolase</keyword>